<evidence type="ECO:0008006" key="5">
    <source>
        <dbReference type="Google" id="ProtNLM"/>
    </source>
</evidence>
<evidence type="ECO:0000313" key="3">
    <source>
        <dbReference type="Proteomes" id="UP000199289"/>
    </source>
</evidence>
<evidence type="ECO:0000313" key="1">
    <source>
        <dbReference type="EMBL" id="RDI70812.1"/>
    </source>
</evidence>
<keyword evidence="4" id="KW-1185">Reference proteome</keyword>
<proteinExistence type="predicted"/>
<reference evidence="2" key="1">
    <citation type="submission" date="2016-10" db="EMBL/GenBank/DDBJ databases">
        <authorList>
            <person name="de Groot N.N."/>
        </authorList>
    </citation>
    <scope>NUCLEOTIDE SEQUENCE [LARGE SCALE GENOMIC DNA]</scope>
    <source>
        <strain evidence="2">CGMCC 1.12397</strain>
    </source>
</reference>
<name>A0A1H1BJP6_9EURY</name>
<evidence type="ECO:0000313" key="4">
    <source>
        <dbReference type="Proteomes" id="UP000255421"/>
    </source>
</evidence>
<accession>A0A1H1BJP6</accession>
<organism evidence="2 3">
    <name type="scientific">Halopelagius longus</name>
    <dbReference type="NCBI Taxonomy" id="1236180"/>
    <lineage>
        <taxon>Archaea</taxon>
        <taxon>Methanobacteriati</taxon>
        <taxon>Methanobacteriota</taxon>
        <taxon>Stenosarchaea group</taxon>
        <taxon>Halobacteria</taxon>
        <taxon>Halobacteriales</taxon>
        <taxon>Haloferacaceae</taxon>
    </lineage>
</organism>
<dbReference type="OrthoDB" id="201863at2157"/>
<dbReference type="PROSITE" id="PS51257">
    <property type="entry name" value="PROKAR_LIPOPROTEIN"/>
    <property type="match status" value="1"/>
</dbReference>
<dbReference type="Proteomes" id="UP000255421">
    <property type="component" value="Unassembled WGS sequence"/>
</dbReference>
<dbReference type="Proteomes" id="UP000199289">
    <property type="component" value="Unassembled WGS sequence"/>
</dbReference>
<evidence type="ECO:0000313" key="2">
    <source>
        <dbReference type="EMBL" id="SDQ52141.1"/>
    </source>
</evidence>
<protein>
    <recommendedName>
        <fullName evidence="5">Lipoprotein</fullName>
    </recommendedName>
</protein>
<dbReference type="EMBL" id="QQST01000001">
    <property type="protein sequence ID" value="RDI70812.1"/>
    <property type="molecule type" value="Genomic_DNA"/>
</dbReference>
<reference evidence="1 4" key="3">
    <citation type="submission" date="2018-07" db="EMBL/GenBank/DDBJ databases">
        <title>Genome sequence of extremly halophilic archaeon Halopelagius longus strain BC12-B1.</title>
        <authorList>
            <person name="Zhang X."/>
        </authorList>
    </citation>
    <scope>NUCLEOTIDE SEQUENCE [LARGE SCALE GENOMIC DNA]</scope>
    <source>
        <strain evidence="1 4">BC12-B1</strain>
    </source>
</reference>
<gene>
    <name evidence="1" type="ORF">DWB78_03200</name>
    <name evidence="2" type="ORF">SAMN05216278_1828</name>
</gene>
<dbReference type="EMBL" id="FNKQ01000002">
    <property type="protein sequence ID" value="SDQ52141.1"/>
    <property type="molecule type" value="Genomic_DNA"/>
</dbReference>
<dbReference type="RefSeq" id="WP_092536154.1">
    <property type="nucleotide sequence ID" value="NZ_FNKQ01000002.1"/>
</dbReference>
<sequence length="313" mass="33529">MNRRTFLRAGVALSCGLAGCLDSIRPPTSSSSDGLSCPSTVPRIENADFEGEFEMRCNAPTESETEPSDTALAPDSRSVSLPDAEIAFTLTNRRDRYFNANFYRWELQKRVDGEWYATVPTRAAANAGSSLAPDESHTWSVSVTNDNLGTPVEPVTADESLSLRALGGGTYAFLVVGSYGRRGQSPQENQPIIAYAAPFTLSGDALQLVPTNTVRDVTRDGNAVTVTVGGADSNGSVTVTKRPETDPSDDAVSAAYVTESVYGVPALRNALAHFEDGVEAVTVRDDDLFGTPLYRGLTFAYEGTVYEVTDRSL</sequence>
<dbReference type="AlphaFoldDB" id="A0A1H1BJP6"/>
<reference evidence="3" key="2">
    <citation type="submission" date="2016-10" db="EMBL/GenBank/DDBJ databases">
        <authorList>
            <person name="Varghese N."/>
            <person name="Submissions S."/>
        </authorList>
    </citation>
    <scope>NUCLEOTIDE SEQUENCE [LARGE SCALE GENOMIC DNA]</scope>
    <source>
        <strain evidence="3">CGMCC 1.12397</strain>
    </source>
</reference>